<keyword evidence="2" id="KW-0229">DNA integration</keyword>
<keyword evidence="3" id="KW-0238">DNA-binding</keyword>
<evidence type="ECO:0000313" key="6">
    <source>
        <dbReference type="Proteomes" id="UP000756530"/>
    </source>
</evidence>
<dbReference type="Proteomes" id="UP000756530">
    <property type="component" value="Unassembled WGS sequence"/>
</dbReference>
<dbReference type="CDD" id="cd00796">
    <property type="entry name" value="INT_Rci_Hp1_C"/>
    <property type="match status" value="1"/>
</dbReference>
<organism evidence="5 6">
    <name type="scientific">Maritimibacter dapengensis</name>
    <dbReference type="NCBI Taxonomy" id="2836868"/>
    <lineage>
        <taxon>Bacteria</taxon>
        <taxon>Pseudomonadati</taxon>
        <taxon>Pseudomonadota</taxon>
        <taxon>Alphaproteobacteria</taxon>
        <taxon>Rhodobacterales</taxon>
        <taxon>Roseobacteraceae</taxon>
        <taxon>Maritimibacter</taxon>
    </lineage>
</organism>
<evidence type="ECO:0000259" key="4">
    <source>
        <dbReference type="PROSITE" id="PS51898"/>
    </source>
</evidence>
<gene>
    <name evidence="5" type="ORF">KJP28_12180</name>
</gene>
<dbReference type="PROSITE" id="PS51898">
    <property type="entry name" value="TYR_RECOMBINASE"/>
    <property type="match status" value="1"/>
</dbReference>
<dbReference type="Pfam" id="PF00589">
    <property type="entry name" value="Phage_integrase"/>
    <property type="match status" value="1"/>
</dbReference>
<evidence type="ECO:0000256" key="1">
    <source>
        <dbReference type="ARBA" id="ARBA00008857"/>
    </source>
</evidence>
<proteinExistence type="inferred from homology"/>
<protein>
    <submittedName>
        <fullName evidence="5">Site-specific integrase</fullName>
    </submittedName>
</protein>
<keyword evidence="6" id="KW-1185">Reference proteome</keyword>
<dbReference type="EMBL" id="JAHUZE010000002">
    <property type="protein sequence ID" value="MBV7379682.1"/>
    <property type="molecule type" value="Genomic_DNA"/>
</dbReference>
<dbReference type="RefSeq" id="WP_218392792.1">
    <property type="nucleotide sequence ID" value="NZ_JAHUZE010000002.1"/>
</dbReference>
<evidence type="ECO:0000256" key="2">
    <source>
        <dbReference type="ARBA" id="ARBA00022908"/>
    </source>
</evidence>
<comment type="similarity">
    <text evidence="1">Belongs to the 'phage' integrase family.</text>
</comment>
<sequence>MSFRIALARALEWFDTGGIEGSTHSGRALGRTKEVNFCPIGDVYTVGHALRDYCEWTRIARSSGGHYNNLVLINYHVVPNFANIPLETFNARHLRDLAIQVLETQPRYGFEQSRKRVSWKTLTSDELRRRKRTFNSLVTILKMAFRHAWDNGQIESERPWRCLKRVSVYHSPRNIFLDRNECARLLEHCTPALRDLVLAALYSGCRAGELGNLRVGDVGKEGYGLRVGAFKRSPARFVFLPDEGMAFFLSLCEGKASNDHVLLSDMGKIWRKQHSQLFRRAVARAGLPRELVFHSLRHTYASDLVKAGVSLDSVAKQLGHANILTVVNTYGHLAEQVREAQIRGSFSPLDPHQDAERLRRQEQLDELWSTLPRDDWRAYAKVDRGTHIPQRSFARPAMEVLEVFDHAERSIDP</sequence>
<reference evidence="5 6" key="1">
    <citation type="submission" date="2021-05" db="EMBL/GenBank/DDBJ databases">
        <title>Culturable bacteria isolated from Daya Bay.</title>
        <authorList>
            <person name="Zheng W."/>
            <person name="Yu S."/>
            <person name="Huang Y."/>
        </authorList>
    </citation>
    <scope>NUCLEOTIDE SEQUENCE [LARGE SCALE GENOMIC DNA]</scope>
    <source>
        <strain evidence="5 6">DP4N28-5</strain>
    </source>
</reference>
<dbReference type="PANTHER" id="PTHR30349:SF41">
    <property type="entry name" value="INTEGRASE_RECOMBINASE PROTEIN MJ0367-RELATED"/>
    <property type="match status" value="1"/>
</dbReference>
<name>A0ABS6T5P5_9RHOB</name>
<dbReference type="PANTHER" id="PTHR30349">
    <property type="entry name" value="PHAGE INTEGRASE-RELATED"/>
    <property type="match status" value="1"/>
</dbReference>
<accession>A0ABS6T5P5</accession>
<evidence type="ECO:0000256" key="3">
    <source>
        <dbReference type="ARBA" id="ARBA00023125"/>
    </source>
</evidence>
<comment type="caution">
    <text evidence="5">The sequence shown here is derived from an EMBL/GenBank/DDBJ whole genome shotgun (WGS) entry which is preliminary data.</text>
</comment>
<feature type="domain" description="Tyr recombinase" evidence="4">
    <location>
        <begin position="172"/>
        <end position="343"/>
    </location>
</feature>
<dbReference type="InterPro" id="IPR050090">
    <property type="entry name" value="Tyrosine_recombinase_XerCD"/>
</dbReference>
<evidence type="ECO:0000313" key="5">
    <source>
        <dbReference type="EMBL" id="MBV7379682.1"/>
    </source>
</evidence>
<dbReference type="InterPro" id="IPR002104">
    <property type="entry name" value="Integrase_catalytic"/>
</dbReference>